<proteinExistence type="predicted"/>
<feature type="region of interest" description="Disordered" evidence="1">
    <location>
        <begin position="198"/>
        <end position="219"/>
    </location>
</feature>
<feature type="signal peptide" evidence="2">
    <location>
        <begin position="1"/>
        <end position="25"/>
    </location>
</feature>
<organism evidence="4 5">
    <name type="scientific">Streptomyces katrae</name>
    <dbReference type="NCBI Taxonomy" id="68223"/>
    <lineage>
        <taxon>Bacteria</taxon>
        <taxon>Bacillati</taxon>
        <taxon>Actinomycetota</taxon>
        <taxon>Actinomycetes</taxon>
        <taxon>Kitasatosporales</taxon>
        <taxon>Streptomycetaceae</taxon>
        <taxon>Streptomyces</taxon>
    </lineage>
</organism>
<evidence type="ECO:0000313" key="4">
    <source>
        <dbReference type="EMBL" id="MDK9494271.1"/>
    </source>
</evidence>
<evidence type="ECO:0000259" key="3">
    <source>
        <dbReference type="Pfam" id="PF12671"/>
    </source>
</evidence>
<dbReference type="Pfam" id="PF12671">
    <property type="entry name" value="Amidase_6"/>
    <property type="match status" value="1"/>
</dbReference>
<keyword evidence="2" id="KW-0732">Signal</keyword>
<dbReference type="PANTHER" id="PTHR40032:SF1">
    <property type="entry name" value="EXPORTED PROTEIN"/>
    <property type="match status" value="1"/>
</dbReference>
<name>A0ABT7GLX2_9ACTN</name>
<dbReference type="RefSeq" id="WP_285340165.1">
    <property type="nucleotide sequence ID" value="NZ_JASITI010000001.1"/>
</dbReference>
<dbReference type="PANTHER" id="PTHR40032">
    <property type="entry name" value="EXPORTED PROTEIN-RELATED"/>
    <property type="match status" value="1"/>
</dbReference>
<protein>
    <submittedName>
        <fullName evidence="4">Amidase domain-containing protein</fullName>
    </submittedName>
</protein>
<dbReference type="Proteomes" id="UP001223390">
    <property type="component" value="Unassembled WGS sequence"/>
</dbReference>
<reference evidence="4 5" key="1">
    <citation type="submission" date="2023-05" db="EMBL/GenBank/DDBJ databases">
        <title>Sequencing and Assembly of Streptomyces sp. NP73.</title>
        <authorList>
            <person name="Konwar A.N."/>
            <person name="Saikia K."/>
            <person name="Thakur D."/>
        </authorList>
    </citation>
    <scope>NUCLEOTIDE SEQUENCE [LARGE SCALE GENOMIC DNA]</scope>
    <source>
        <strain evidence="4 5">NP73</strain>
    </source>
</reference>
<sequence>MIPKRFRLAAIGALTVAIASGSLFAYSASAGTTEEADRATADAFGRIADDVLSQRTQALVDGHVKHRDAAPSSKKKARLSDKLKKDEDAAITSLKSRKTRLAELGEAYTAADTRVVVEKATITGGKATVQVTEQTTLTYKKVRGDEPDTTDFKTRYELTLTGKKGGSWELNSIKSQDSANAPVAVNEPVAAKVAATVKDDGNQYPDGTPASTKYPAPAPKPKTLTGGAYDYNAMAKYAEKYWSNYNPAYRKFNGAGGDCTNFISQSLNAGGWKPVPGSSSDYRNWWYDGTRQSDSWVGANEWAWFTLSNERAANLANVYQMDIGDILQVDFNKDGSKDHSMIVTYRSRAGMPYLTYHSTNTYRKSLASIIASYPDARYFAYRT</sequence>
<accession>A0ABT7GLX2</accession>
<feature type="chain" id="PRO_5046155571" evidence="2">
    <location>
        <begin position="26"/>
        <end position="383"/>
    </location>
</feature>
<evidence type="ECO:0000256" key="2">
    <source>
        <dbReference type="SAM" id="SignalP"/>
    </source>
</evidence>
<evidence type="ECO:0000256" key="1">
    <source>
        <dbReference type="SAM" id="MobiDB-lite"/>
    </source>
</evidence>
<gene>
    <name evidence="4" type="ORF">QEZ40_000141</name>
</gene>
<dbReference type="EMBL" id="JASITI010000001">
    <property type="protein sequence ID" value="MDK9494271.1"/>
    <property type="molecule type" value="Genomic_DNA"/>
</dbReference>
<evidence type="ECO:0000313" key="5">
    <source>
        <dbReference type="Proteomes" id="UP001223390"/>
    </source>
</evidence>
<keyword evidence="5" id="KW-1185">Reference proteome</keyword>
<feature type="domain" description="Putative amidase" evidence="3">
    <location>
        <begin position="229"/>
        <end position="378"/>
    </location>
</feature>
<dbReference type="InterPro" id="IPR024301">
    <property type="entry name" value="Amidase_6"/>
</dbReference>
<comment type="caution">
    <text evidence="4">The sequence shown here is derived from an EMBL/GenBank/DDBJ whole genome shotgun (WGS) entry which is preliminary data.</text>
</comment>